<name>A0A0G0HT95_9BACT</name>
<proteinExistence type="predicted"/>
<dbReference type="PROSITE" id="PS00018">
    <property type="entry name" value="EF_HAND_1"/>
    <property type="match status" value="2"/>
</dbReference>
<sequence>MVKIVKYFLFLVFICSVFQLIRPAEVYAAANSVVTFNSISLYWSSGSTGDCEVNYRMLGSSTWKEGYPLWFDSRNGECRGSLVNLIPNTTYEIHLASDNDSTNLIVTTWNDNYPVDPNKIHYLDASSSNTLTVSDSGTSNGYSIYTPEPGKSITIDVQNSQNYVVNVNASYVIIRGLKLVGGIYGVVYLNPDVHDVVIENNELSNWGTGANFQGAIFGGGNYSQTNPNLKRIIIQRNKIFNPRFSSNDWSTGHPSGPQGIVLFNSGGNHIIRYNEIYSDNGNYYNDILGAGANFQTQCGNLSQCTGFPGPDTDIYGNYLANCWDDAIEADGQGRNVRIWENYIEKTYVKISHAGNYIGPLYIFRNVSGSADKGSGQTGGDNFTKGGEGGGRVYIFHNTTLQPNGVTGGILDSGGDMSNVVTRNNIFQIRSIYWNSIRDSGGIQNYDIDYDFYNGKIILNNVDYVPLHSLKFTDPDFATQNFDRANGLGSFYLSPTSGGYDKAIVLPNFNGGYTGLAPDMGAHEAGTSPMEFGIGAYQDQSPTTITPTPLPIPGDANGDGEVDGADYVIWLTHYNQNVTGPANGDFNNSGVVDGADYIIWLNNFQTV</sequence>
<dbReference type="InterPro" id="IPR018247">
    <property type="entry name" value="EF_Hand_1_Ca_BS"/>
</dbReference>
<evidence type="ECO:0000256" key="1">
    <source>
        <dbReference type="ARBA" id="ARBA00016512"/>
    </source>
</evidence>
<dbReference type="Gene3D" id="1.10.1330.10">
    <property type="entry name" value="Dockerin domain"/>
    <property type="match status" value="1"/>
</dbReference>
<evidence type="ECO:0000313" key="3">
    <source>
        <dbReference type="Proteomes" id="UP000034603"/>
    </source>
</evidence>
<organism evidence="2 3">
    <name type="scientific">Candidatus Woesebacteria bacterium GW2011_GWA1_37_8</name>
    <dbReference type="NCBI Taxonomy" id="1618546"/>
    <lineage>
        <taxon>Bacteria</taxon>
        <taxon>Candidatus Woeseibacteriota</taxon>
    </lineage>
</organism>
<dbReference type="InterPro" id="IPR006626">
    <property type="entry name" value="PbH1"/>
</dbReference>
<dbReference type="SUPFAM" id="SSF51126">
    <property type="entry name" value="Pectin lyase-like"/>
    <property type="match status" value="1"/>
</dbReference>
<reference evidence="2 3" key="1">
    <citation type="journal article" date="2015" name="Nature">
        <title>rRNA introns, odd ribosomes, and small enigmatic genomes across a large radiation of phyla.</title>
        <authorList>
            <person name="Brown C.T."/>
            <person name="Hug L.A."/>
            <person name="Thomas B.C."/>
            <person name="Sharon I."/>
            <person name="Castelle C.J."/>
            <person name="Singh A."/>
            <person name="Wilkins M.J."/>
            <person name="Williams K.H."/>
            <person name="Banfield J.F."/>
        </authorList>
    </citation>
    <scope>NUCLEOTIDE SEQUENCE [LARGE SCALE GENOMIC DNA]</scope>
</reference>
<dbReference type="InterPro" id="IPR012334">
    <property type="entry name" value="Pectin_lyas_fold"/>
</dbReference>
<dbReference type="InterPro" id="IPR036439">
    <property type="entry name" value="Dockerin_dom_sf"/>
</dbReference>
<gene>
    <name evidence="2" type="ORF">US62_C0001G0016</name>
</gene>
<dbReference type="SMART" id="SM00710">
    <property type="entry name" value="PbH1"/>
    <property type="match status" value="5"/>
</dbReference>
<protein>
    <recommendedName>
        <fullName evidence="1">Probable pectate lyase C</fullName>
    </recommendedName>
</protein>
<comment type="caution">
    <text evidence="2">The sequence shown here is derived from an EMBL/GenBank/DDBJ whole genome shotgun (WGS) entry which is preliminary data.</text>
</comment>
<dbReference type="EMBL" id="LBTR01000001">
    <property type="protein sequence ID" value="KKQ46373.1"/>
    <property type="molecule type" value="Genomic_DNA"/>
</dbReference>
<dbReference type="GO" id="GO:0000272">
    <property type="term" value="P:polysaccharide catabolic process"/>
    <property type="evidence" value="ECO:0007669"/>
    <property type="project" value="InterPro"/>
</dbReference>
<dbReference type="SUPFAM" id="SSF63446">
    <property type="entry name" value="Type I dockerin domain"/>
    <property type="match status" value="1"/>
</dbReference>
<dbReference type="InterPro" id="IPR036116">
    <property type="entry name" value="FN3_sf"/>
</dbReference>
<dbReference type="SUPFAM" id="SSF49265">
    <property type="entry name" value="Fibronectin type III"/>
    <property type="match status" value="1"/>
</dbReference>
<dbReference type="Proteomes" id="UP000034603">
    <property type="component" value="Unassembled WGS sequence"/>
</dbReference>
<accession>A0A0G0HT95</accession>
<dbReference type="InterPro" id="IPR011050">
    <property type="entry name" value="Pectin_lyase_fold/virulence"/>
</dbReference>
<dbReference type="CDD" id="cd14256">
    <property type="entry name" value="Dockerin_I"/>
    <property type="match status" value="1"/>
</dbReference>
<evidence type="ECO:0000313" key="2">
    <source>
        <dbReference type="EMBL" id="KKQ46373.1"/>
    </source>
</evidence>
<dbReference type="Gene3D" id="2.160.20.10">
    <property type="entry name" value="Single-stranded right-handed beta-helix, Pectin lyase-like"/>
    <property type="match status" value="1"/>
</dbReference>
<dbReference type="AlphaFoldDB" id="A0A0G0HT95"/>